<evidence type="ECO:0000313" key="4">
    <source>
        <dbReference type="Proteomes" id="UP000522262"/>
    </source>
</evidence>
<dbReference type="Proteomes" id="UP000522262">
    <property type="component" value="Unassembled WGS sequence"/>
</dbReference>
<dbReference type="AlphaFoldDB" id="A0A8H5IL06"/>
<sequence length="260" mass="28776">MISAFNSLPFSVNATEDSTELLSLSNYDVVALGHNTGDYLIEEEVTSLLSFVENGGGVVGIHAATSGLKTNARYTKILGEVFNGHPPPQWMTLAVETSNHYINGHQSLPGPESAPEEAPASPVKTESLPAGHFPWFDEVYTFRSHPRIDGRTILLSVQGSNEENAESAGFPLSWTQTVGKGRVYYTALGHFDESYKDAWFMESLRRAMGDRTADADREEPDTVLLSFDNIARVEDSRVGLIILRVLDDTTQRFVHDRRQD</sequence>
<feature type="compositionally biased region" description="Low complexity" evidence="1">
    <location>
        <begin position="107"/>
        <end position="122"/>
    </location>
</feature>
<dbReference type="EMBL" id="JAAOAM010000212">
    <property type="protein sequence ID" value="KAF5538676.1"/>
    <property type="molecule type" value="Genomic_DNA"/>
</dbReference>
<dbReference type="InterPro" id="IPR029062">
    <property type="entry name" value="Class_I_gatase-like"/>
</dbReference>
<evidence type="ECO:0000256" key="1">
    <source>
        <dbReference type="SAM" id="MobiDB-lite"/>
    </source>
</evidence>
<dbReference type="PANTHER" id="PTHR40469">
    <property type="entry name" value="SECRETED GLYCOSYL HYDROLASE"/>
    <property type="match status" value="1"/>
</dbReference>
<name>A0A8H5IL06_9HYPO</name>
<feature type="region of interest" description="Disordered" evidence="1">
    <location>
        <begin position="103"/>
        <end position="125"/>
    </location>
</feature>
<protein>
    <submittedName>
        <fullName evidence="3">Glycosyl hydrolase</fullName>
    </submittedName>
</protein>
<dbReference type="Gene3D" id="3.40.50.880">
    <property type="match status" value="1"/>
</dbReference>
<dbReference type="Pfam" id="PF06283">
    <property type="entry name" value="ThuA"/>
    <property type="match status" value="1"/>
</dbReference>
<dbReference type="GO" id="GO:0016787">
    <property type="term" value="F:hydrolase activity"/>
    <property type="evidence" value="ECO:0007669"/>
    <property type="project" value="UniProtKB-KW"/>
</dbReference>
<gene>
    <name evidence="3" type="ORF">FMEXI_9311</name>
</gene>
<keyword evidence="4" id="KW-1185">Reference proteome</keyword>
<evidence type="ECO:0000313" key="3">
    <source>
        <dbReference type="EMBL" id="KAF5538676.1"/>
    </source>
</evidence>
<dbReference type="SUPFAM" id="SSF52317">
    <property type="entry name" value="Class I glutamine amidotransferase-like"/>
    <property type="match status" value="1"/>
</dbReference>
<feature type="domain" description="ThuA-like" evidence="2">
    <location>
        <begin position="10"/>
        <end position="208"/>
    </location>
</feature>
<evidence type="ECO:0000259" key="2">
    <source>
        <dbReference type="Pfam" id="PF06283"/>
    </source>
</evidence>
<comment type="caution">
    <text evidence="3">The sequence shown here is derived from an EMBL/GenBank/DDBJ whole genome shotgun (WGS) entry which is preliminary data.</text>
</comment>
<dbReference type="PANTHER" id="PTHR40469:SF2">
    <property type="entry name" value="GALACTOSE-BINDING DOMAIN-LIKE SUPERFAMILY PROTEIN"/>
    <property type="match status" value="1"/>
</dbReference>
<proteinExistence type="predicted"/>
<keyword evidence="3" id="KW-0378">Hydrolase</keyword>
<dbReference type="InterPro" id="IPR029010">
    <property type="entry name" value="ThuA-like"/>
</dbReference>
<accession>A0A8H5IL06</accession>
<organism evidence="3 4">
    <name type="scientific">Fusarium mexicanum</name>
    <dbReference type="NCBI Taxonomy" id="751941"/>
    <lineage>
        <taxon>Eukaryota</taxon>
        <taxon>Fungi</taxon>
        <taxon>Dikarya</taxon>
        <taxon>Ascomycota</taxon>
        <taxon>Pezizomycotina</taxon>
        <taxon>Sordariomycetes</taxon>
        <taxon>Hypocreomycetidae</taxon>
        <taxon>Hypocreales</taxon>
        <taxon>Nectriaceae</taxon>
        <taxon>Fusarium</taxon>
        <taxon>Fusarium fujikuroi species complex</taxon>
    </lineage>
</organism>
<reference evidence="3 4" key="1">
    <citation type="submission" date="2020-05" db="EMBL/GenBank/DDBJ databases">
        <title>Identification and distribution of gene clusters putatively required for synthesis of sphingolipid metabolism inhibitors in phylogenetically diverse species of the filamentous fungus Fusarium.</title>
        <authorList>
            <person name="Kim H.-S."/>
            <person name="Busman M."/>
            <person name="Brown D.W."/>
            <person name="Divon H."/>
            <person name="Uhlig S."/>
            <person name="Proctor R.H."/>
        </authorList>
    </citation>
    <scope>NUCLEOTIDE SEQUENCE [LARGE SCALE GENOMIC DNA]</scope>
    <source>
        <strain evidence="3 4">NRRL 53147</strain>
    </source>
</reference>